<evidence type="ECO:0000313" key="2">
    <source>
        <dbReference type="EMBL" id="GEB50971.1"/>
    </source>
</evidence>
<name>A0A4Y3R0A8_STRCI</name>
<reference evidence="2 3" key="1">
    <citation type="submission" date="2019-06" db="EMBL/GenBank/DDBJ databases">
        <title>Whole genome shotgun sequence of Streptomyces cacaoi subsp. cacaoi NBRC 12748.</title>
        <authorList>
            <person name="Hosoyama A."/>
            <person name="Uohara A."/>
            <person name="Ohji S."/>
            <person name="Ichikawa N."/>
        </authorList>
    </citation>
    <scope>NUCLEOTIDE SEQUENCE [LARGE SCALE GENOMIC DNA]</scope>
    <source>
        <strain evidence="2 3">NBRC 12748</strain>
    </source>
</reference>
<dbReference type="AlphaFoldDB" id="A0A4Y3R0A8"/>
<dbReference type="OrthoDB" id="3483797at2"/>
<feature type="compositionally biased region" description="Polar residues" evidence="1">
    <location>
        <begin position="56"/>
        <end position="68"/>
    </location>
</feature>
<feature type="region of interest" description="Disordered" evidence="1">
    <location>
        <begin position="43"/>
        <end position="68"/>
    </location>
</feature>
<dbReference type="EMBL" id="BJMM01000017">
    <property type="protein sequence ID" value="GEB50971.1"/>
    <property type="molecule type" value="Genomic_DNA"/>
</dbReference>
<keyword evidence="3" id="KW-1185">Reference proteome</keyword>
<dbReference type="Proteomes" id="UP000319210">
    <property type="component" value="Unassembled WGS sequence"/>
</dbReference>
<protein>
    <recommendedName>
        <fullName evidence="4">MarR family transcriptional regulator</fullName>
    </recommendedName>
</protein>
<dbReference type="RefSeq" id="WP_086815029.1">
    <property type="nucleotide sequence ID" value="NZ_BJMM01000017.1"/>
</dbReference>
<evidence type="ECO:0008006" key="4">
    <source>
        <dbReference type="Google" id="ProtNLM"/>
    </source>
</evidence>
<proteinExistence type="predicted"/>
<sequence length="68" mass="7356">MVTAFLAAHPDEAFTATKISRHLEHSSGATANSLTALVKNGIARQVSENPRRYQYVPSQSDTPADTNN</sequence>
<accession>A0A4Y3R0A8</accession>
<comment type="caution">
    <text evidence="2">The sequence shown here is derived from an EMBL/GenBank/DDBJ whole genome shotgun (WGS) entry which is preliminary data.</text>
</comment>
<organism evidence="2 3">
    <name type="scientific">Streptomyces cacaoi</name>
    <dbReference type="NCBI Taxonomy" id="1898"/>
    <lineage>
        <taxon>Bacteria</taxon>
        <taxon>Bacillati</taxon>
        <taxon>Actinomycetota</taxon>
        <taxon>Actinomycetes</taxon>
        <taxon>Kitasatosporales</taxon>
        <taxon>Streptomycetaceae</taxon>
        <taxon>Streptomyces</taxon>
    </lineage>
</organism>
<evidence type="ECO:0000313" key="3">
    <source>
        <dbReference type="Proteomes" id="UP000319210"/>
    </source>
</evidence>
<evidence type="ECO:0000256" key="1">
    <source>
        <dbReference type="SAM" id="MobiDB-lite"/>
    </source>
</evidence>
<gene>
    <name evidence="2" type="ORF">SCA03_35220</name>
</gene>